<dbReference type="Proteomes" id="UP000187412">
    <property type="component" value="Unassembled WGS sequence"/>
</dbReference>
<feature type="transmembrane region" description="Helical" evidence="1">
    <location>
        <begin position="72"/>
        <end position="90"/>
    </location>
</feature>
<protein>
    <submittedName>
        <fullName evidence="2">Uncharacterized protein</fullName>
    </submittedName>
</protein>
<feature type="transmembrane region" description="Helical" evidence="1">
    <location>
        <begin position="12"/>
        <end position="29"/>
    </location>
</feature>
<comment type="caution">
    <text evidence="2">The sequence shown here is derived from an EMBL/GenBank/DDBJ whole genome shotgun (WGS) entry which is preliminary data.</text>
</comment>
<keyword evidence="1" id="KW-0812">Transmembrane</keyword>
<accession>A0ABX3HEP4</accession>
<keyword evidence="1" id="KW-1133">Transmembrane helix</keyword>
<keyword evidence="1" id="KW-0472">Membrane</keyword>
<evidence type="ECO:0000256" key="1">
    <source>
        <dbReference type="SAM" id="Phobius"/>
    </source>
</evidence>
<keyword evidence="3" id="KW-1185">Reference proteome</keyword>
<name>A0ABX3HEP4_PAEBO</name>
<feature type="transmembrane region" description="Helical" evidence="1">
    <location>
        <begin position="110"/>
        <end position="136"/>
    </location>
</feature>
<evidence type="ECO:0000313" key="3">
    <source>
        <dbReference type="Proteomes" id="UP000187412"/>
    </source>
</evidence>
<sequence length="142" mass="16596">MKNKFITRIRAISQVLFIVILHLFVIHIMDLKVGKWGGEGIRQIFIVYSVLIILLYVTCMMSLVTRKFRYNLIWLCISTIPSISILFFLNKIQENKATGSGFIDFKFDDGFVELMILFPFSYLLIQLVLVIALWILKFPKNN</sequence>
<organism evidence="2 3">
    <name type="scientific">Paenibacillus borealis</name>
    <dbReference type="NCBI Taxonomy" id="160799"/>
    <lineage>
        <taxon>Bacteria</taxon>
        <taxon>Bacillati</taxon>
        <taxon>Bacillota</taxon>
        <taxon>Bacilli</taxon>
        <taxon>Bacillales</taxon>
        <taxon>Paenibacillaceae</taxon>
        <taxon>Paenibacillus</taxon>
    </lineage>
</organism>
<proteinExistence type="predicted"/>
<evidence type="ECO:0000313" key="2">
    <source>
        <dbReference type="EMBL" id="OMD48437.1"/>
    </source>
</evidence>
<reference evidence="2 3" key="1">
    <citation type="submission" date="2016-10" db="EMBL/GenBank/DDBJ databases">
        <title>Paenibacillus species isolates.</title>
        <authorList>
            <person name="Beno S.M."/>
        </authorList>
    </citation>
    <scope>NUCLEOTIDE SEQUENCE [LARGE SCALE GENOMIC DNA]</scope>
    <source>
        <strain evidence="2 3">FSL H7-0744</strain>
    </source>
</reference>
<feature type="transmembrane region" description="Helical" evidence="1">
    <location>
        <begin position="41"/>
        <end position="65"/>
    </location>
</feature>
<gene>
    <name evidence="2" type="ORF">BSK56_11730</name>
</gene>
<dbReference type="EMBL" id="MPTB01000012">
    <property type="protein sequence ID" value="OMD48437.1"/>
    <property type="molecule type" value="Genomic_DNA"/>
</dbReference>